<keyword evidence="3" id="KW-0210">Decarboxylase</keyword>
<dbReference type="RefSeq" id="WP_112899147.1">
    <property type="nucleotide sequence ID" value="NZ_CP030750.1"/>
</dbReference>
<keyword evidence="4 6" id="KW-0663">Pyridoxal phosphate</keyword>
<dbReference type="InterPro" id="IPR002129">
    <property type="entry name" value="PyrdxlP-dep_de-COase"/>
</dbReference>
<dbReference type="GO" id="GO:0006520">
    <property type="term" value="P:amino acid metabolic process"/>
    <property type="evidence" value="ECO:0007669"/>
    <property type="project" value="InterPro"/>
</dbReference>
<dbReference type="InterPro" id="IPR010977">
    <property type="entry name" value="Aromatic_deC"/>
</dbReference>
<evidence type="ECO:0000256" key="6">
    <source>
        <dbReference type="PIRSR" id="PIRSR602129-50"/>
    </source>
</evidence>
<dbReference type="InterPro" id="IPR015422">
    <property type="entry name" value="PyrdxlP-dep_Trfase_small"/>
</dbReference>
<accession>A0AAD0L976</accession>
<evidence type="ECO:0000256" key="5">
    <source>
        <dbReference type="ARBA" id="ARBA00023239"/>
    </source>
</evidence>
<protein>
    <submittedName>
        <fullName evidence="8">Plastocyanin</fullName>
    </submittedName>
</protein>
<dbReference type="GO" id="GO:0030170">
    <property type="term" value="F:pyridoxal phosphate binding"/>
    <property type="evidence" value="ECO:0007669"/>
    <property type="project" value="InterPro"/>
</dbReference>
<dbReference type="Gene3D" id="3.90.1150.10">
    <property type="entry name" value="Aspartate Aminotransferase, domain 1"/>
    <property type="match status" value="1"/>
</dbReference>
<dbReference type="PANTHER" id="PTHR11999">
    <property type="entry name" value="GROUP II PYRIDOXAL-5-PHOSPHATE DECARBOXYLASE"/>
    <property type="match status" value="1"/>
</dbReference>
<feature type="modified residue" description="N6-(pyridoxal phosphate)lysine" evidence="6">
    <location>
        <position position="296"/>
    </location>
</feature>
<proteinExistence type="inferred from homology"/>
<keyword evidence="5 7" id="KW-0456">Lyase</keyword>
<evidence type="ECO:0000256" key="2">
    <source>
        <dbReference type="ARBA" id="ARBA00009533"/>
    </source>
</evidence>
<dbReference type="PRINTS" id="PR00800">
    <property type="entry name" value="YHDCRBOXLASE"/>
</dbReference>
<gene>
    <name evidence="8" type="ORF">C1S65_22225</name>
</gene>
<evidence type="ECO:0000256" key="3">
    <source>
        <dbReference type="ARBA" id="ARBA00022793"/>
    </source>
</evidence>
<dbReference type="EMBL" id="CP030750">
    <property type="protein sequence ID" value="AXA26701.1"/>
    <property type="molecule type" value="Genomic_DNA"/>
</dbReference>
<comment type="similarity">
    <text evidence="2 7">Belongs to the group II decarboxylase family.</text>
</comment>
<organism evidence="8 9">
    <name type="scientific">Pseudomonas putida</name>
    <name type="common">Arthrobacter siderocapsulatus</name>
    <dbReference type="NCBI Taxonomy" id="303"/>
    <lineage>
        <taxon>Bacteria</taxon>
        <taxon>Pseudomonadati</taxon>
        <taxon>Pseudomonadota</taxon>
        <taxon>Gammaproteobacteria</taxon>
        <taxon>Pseudomonadales</taxon>
        <taxon>Pseudomonadaceae</taxon>
        <taxon>Pseudomonas</taxon>
    </lineage>
</organism>
<dbReference type="InterPro" id="IPR015421">
    <property type="entry name" value="PyrdxlP-dep_Trfase_major"/>
</dbReference>
<dbReference type="GO" id="GO:0016831">
    <property type="term" value="F:carboxy-lyase activity"/>
    <property type="evidence" value="ECO:0007669"/>
    <property type="project" value="UniProtKB-KW"/>
</dbReference>
<dbReference type="SUPFAM" id="SSF53383">
    <property type="entry name" value="PLP-dependent transferases"/>
    <property type="match status" value="1"/>
</dbReference>
<name>A0AAD0L976_PSEPU</name>
<dbReference type="GO" id="GO:0019752">
    <property type="term" value="P:carboxylic acid metabolic process"/>
    <property type="evidence" value="ECO:0007669"/>
    <property type="project" value="InterPro"/>
</dbReference>
<dbReference type="PANTHER" id="PTHR11999:SF70">
    <property type="entry name" value="MIP05841P"/>
    <property type="match status" value="1"/>
</dbReference>
<dbReference type="Gene3D" id="3.40.640.10">
    <property type="entry name" value="Type I PLP-dependent aspartate aminotransferase-like (Major domain)"/>
    <property type="match status" value="1"/>
</dbReference>
<evidence type="ECO:0000313" key="9">
    <source>
        <dbReference type="Proteomes" id="UP000251617"/>
    </source>
</evidence>
<dbReference type="InterPro" id="IPR015424">
    <property type="entry name" value="PyrdxlP-dep_Trfase"/>
</dbReference>
<evidence type="ECO:0000256" key="7">
    <source>
        <dbReference type="RuleBase" id="RU000382"/>
    </source>
</evidence>
<comment type="cofactor">
    <cofactor evidence="1 6 7">
        <name>pyridoxal 5'-phosphate</name>
        <dbReference type="ChEBI" id="CHEBI:597326"/>
    </cofactor>
</comment>
<dbReference type="Pfam" id="PF00282">
    <property type="entry name" value="Pyridoxal_deC"/>
    <property type="match status" value="1"/>
</dbReference>
<evidence type="ECO:0000256" key="4">
    <source>
        <dbReference type="ARBA" id="ARBA00022898"/>
    </source>
</evidence>
<sequence>MRAPNPALPGIGDAGLTHESLELMLEAMRQALLGQRAPMAAPASAATLQTQVGACITAQGLGLQASLKLFTEVLSRQGVPTDHPGYLAYIGSAPTPEAALMDGLLSASGMIGSGWLGGAGLIWAENQALRWLADLAGLPAQAAGCFVSGGTAGNFSALVAARQRYRGRGGGRDGVLLATEGAHSSIVVSAGLLDLEVVTVAADALGRMTAANLAQSLAALAAEGRSEHVVAVVAVAGSTNTGQIDELSGIGRIARQQQIWLHVDAAYGGAFLCAASVRDRFQGIELADSLIIDPHKGLFVPYDCCALLYAAPEEVPAAFTQDAVYLDRINASQACNPMHYAFHLSRRARGVPLWFSLAVHGTRAYQDTLEQVLALTERLRACIAEHPRLELIEASGLSVILFRRLGWQASDYDDWAQRCLQEGIALVVPSEWQGQTVMRLCVMNPRLEEARWTRLLAML</sequence>
<reference evidence="8 9" key="1">
    <citation type="submission" date="2018-06" db="EMBL/GenBank/DDBJ databases">
        <title>The genome of Pseudomonas putida NX-1, a lignin degrader.</title>
        <authorList>
            <person name="Xu Z."/>
        </authorList>
    </citation>
    <scope>NUCLEOTIDE SEQUENCE [LARGE SCALE GENOMIC DNA]</scope>
    <source>
        <strain evidence="8 9">NX-1</strain>
    </source>
</reference>
<evidence type="ECO:0000313" key="8">
    <source>
        <dbReference type="EMBL" id="AXA26701.1"/>
    </source>
</evidence>
<dbReference type="AlphaFoldDB" id="A0AAD0L976"/>
<evidence type="ECO:0000256" key="1">
    <source>
        <dbReference type="ARBA" id="ARBA00001933"/>
    </source>
</evidence>
<dbReference type="Proteomes" id="UP000251617">
    <property type="component" value="Chromosome"/>
</dbReference>